<dbReference type="PANTHER" id="PTHR36444:SF2">
    <property type="entry name" value="TRANSCRIPTIONAL REGULATOR PROTEIN YOBU-RELATED"/>
    <property type="match status" value="1"/>
</dbReference>
<name>A0ABX8V9E8_9FLAO</name>
<dbReference type="EMBL" id="CP080429">
    <property type="protein sequence ID" value="QYJ69455.1"/>
    <property type="molecule type" value="Genomic_DNA"/>
</dbReference>
<dbReference type="InterPro" id="IPR053182">
    <property type="entry name" value="YobU-like_regulator"/>
</dbReference>
<dbReference type="SMART" id="SM00871">
    <property type="entry name" value="AraC_E_bind"/>
    <property type="match status" value="1"/>
</dbReference>
<dbReference type="InterPro" id="IPR011256">
    <property type="entry name" value="Reg_factor_effector_dom_sf"/>
</dbReference>
<proteinExistence type="predicted"/>
<sequence length="152" mass="17225">MEKHHLDTIYLTGIALPNKTTNANGQAMQDCGQLWQEFEKGGWFAKIPNRIDNKVYAVYHNYDGDHTQPYAYFIGCSVAPESVVPEGMQSVVIPAGNFVKFTAKGKMPDCIGSEWQKIWKSDVVRAYKADFEVYDERSHDWENAEVAIFIGV</sequence>
<gene>
    <name evidence="2" type="ORF">K1I41_00625</name>
</gene>
<protein>
    <submittedName>
        <fullName evidence="2">GyrI-like domain-containing protein</fullName>
    </submittedName>
</protein>
<dbReference type="PANTHER" id="PTHR36444">
    <property type="entry name" value="TRANSCRIPTIONAL REGULATOR PROTEIN YOBU-RELATED"/>
    <property type="match status" value="1"/>
</dbReference>
<dbReference type="SUPFAM" id="SSF55136">
    <property type="entry name" value="Probable bacterial effector-binding domain"/>
    <property type="match status" value="1"/>
</dbReference>
<organism evidence="2 3">
    <name type="scientific">Flavobacterium litorale</name>
    <dbReference type="NCBI Taxonomy" id="2856519"/>
    <lineage>
        <taxon>Bacteria</taxon>
        <taxon>Pseudomonadati</taxon>
        <taxon>Bacteroidota</taxon>
        <taxon>Flavobacteriia</taxon>
        <taxon>Flavobacteriales</taxon>
        <taxon>Flavobacteriaceae</taxon>
        <taxon>Flavobacterium</taxon>
    </lineage>
</organism>
<evidence type="ECO:0000313" key="3">
    <source>
        <dbReference type="Proteomes" id="UP000825381"/>
    </source>
</evidence>
<dbReference type="InterPro" id="IPR029441">
    <property type="entry name" value="Cass2"/>
</dbReference>
<dbReference type="Gene3D" id="3.20.80.10">
    <property type="entry name" value="Regulatory factor, effector binding domain"/>
    <property type="match status" value="1"/>
</dbReference>
<dbReference type="InterPro" id="IPR010499">
    <property type="entry name" value="AraC_E-bd"/>
</dbReference>
<feature type="domain" description="AraC effector-binding" evidence="1">
    <location>
        <begin position="1"/>
        <end position="152"/>
    </location>
</feature>
<evidence type="ECO:0000313" key="2">
    <source>
        <dbReference type="EMBL" id="QYJ69455.1"/>
    </source>
</evidence>
<reference evidence="2 3" key="1">
    <citation type="submission" date="2021-07" db="EMBL/GenBank/DDBJ databases">
        <title>Flavobacterium WSW3-B6 sp.nov, isolated from seaweed.</title>
        <authorList>
            <person name="Muhammad N."/>
            <person name="Ho H."/>
            <person name="Lee Y.-J."/>
            <person name="Nguyen T."/>
            <person name="Ho J."/>
            <person name="Kim S.-G."/>
        </authorList>
    </citation>
    <scope>NUCLEOTIDE SEQUENCE [LARGE SCALE GENOMIC DNA]</scope>
    <source>
        <strain evidence="2 3">WSW3-B6</strain>
    </source>
</reference>
<accession>A0ABX8V9E8</accession>
<dbReference type="Pfam" id="PF14526">
    <property type="entry name" value="Cass2"/>
    <property type="match status" value="1"/>
</dbReference>
<keyword evidence="3" id="KW-1185">Reference proteome</keyword>
<dbReference type="Proteomes" id="UP000825381">
    <property type="component" value="Chromosome"/>
</dbReference>
<evidence type="ECO:0000259" key="1">
    <source>
        <dbReference type="SMART" id="SM00871"/>
    </source>
</evidence>